<comment type="similarity">
    <text evidence="7">Belongs to the UPL family.</text>
</comment>
<sequence length="1327" mass="150467">MDKRGKHQVLQIAYSTPQFIFFLSNQSKLEITFLRNLKILIRNGDRIAQVSLRGASAKEITRDALLEKVSQERELRQYARRATVAALFIQREWRRYRAVKMAALEVRGEWEKVVEQYAELAFTATWISSNVVRPFLFFITCLSTWHSNIQTTEMCSMKTCFQILLESVNSTDSKKNFCSLAIGTLEERRIWSYQSRKLISLCMFVLSKCDTSRARDQVIVALTSLAMRFVVVLTDFKGWKSVAEHDCQSADAAVKYLVRFMGTGESGLYLSIRRYISTLDAPGFSRISSNIQRDDSFLITASTITLALRPFHLAKFDSDGPGSLDVHYVAEKYCMFLLTIPCLTQRLPAVLISAMRHKSILSPCFQTLLILKDKILKKMLDVDQSKVHFLPKVIPPVGWALANIICLATVTESDSVDPGGFNQDLDRVSYVCAVNTLAETLLSMLENVDCVEDKQALQSDVETHEKPNTVLCEGETGSFKMYLDMFRPISQQWHLTDLLATMNKVGDIQGSETLTPKKIERLGKLELLDIVYLYSYMLRIFSFLNPTVGSFPVLNMLSFTPGFLVNLWRALETYLFPGDGHTAPEHYDCITKKSGGVKKDEAFDRKLKHTNNDGVNKWVTVLHKITGKSQAGIDNTNLSDSQPNPRSVHEDSSDVWDIEPVRHGPQGISRDMSCMLYLFCASYSHLLLILDDIEFYEKQVPFTLEQQRKIASVLNALVYNGFSQTTGQQDRPLMESAIRCLHLMYERDCRHQFCPSVLWLAPARKNRPPIAVAARTHEVFSTNVGSDDAPVVPSIGSVITTTPHVFPFEERVEMFREFIKMDKASRKMAGDVAGPGSRSVEIVVRRGHIVEDGFQQLNSLGSRLKSSIHVSFVSECGLPEAGLDYGGLSKEFLTDISQAAFAPDYGLFSQTSTSDRLLMPNASARFLENGIQMIEFLGRVVGKALYEGILLDYSFSHVFVQKLLGRYSFLDELSTLDPELYKNLMYVKHYDGDVEELCLDFTVTEESFGKRHVIELKPGGKDTTVTNKNKMQYIHAIADYKLNRQLLSGGNHDIDVDDLRKNTRYTGGYSDGSRTIKIFWELLGRYSFLDELSTLDPELYKNLMYVKHYDGDVEELCLDFTVTEESFGKRHVIELKPGGKDTTVTNKNKMQYIHAIADYKLNRQIFPFSNAFYRGLADLISPSWLKLFNAGEFNQLLSGGNHDIDVDDLRKNTRYTGGYSDGSRTIKIFWEVMKGFEPKERCMLLKFVTSCSRAPLLGFKHLQPTFTIHKVACDIPVWDTMRGHDVERLPSASTCYNTLKLPTYKRPSTLRDKLLYAISSNAGFELS</sequence>
<evidence type="ECO:0000256" key="5">
    <source>
        <dbReference type="ARBA" id="ARBA00022786"/>
    </source>
</evidence>
<evidence type="ECO:0000256" key="4">
    <source>
        <dbReference type="ARBA" id="ARBA00022679"/>
    </source>
</evidence>
<accession>A0A540LC33</accession>
<evidence type="ECO:0000313" key="11">
    <source>
        <dbReference type="EMBL" id="TQD84045.1"/>
    </source>
</evidence>
<name>A0A540LC33_MALBA</name>
<dbReference type="STRING" id="106549.A0A540LC33"/>
<dbReference type="PROSITE" id="PS50237">
    <property type="entry name" value="HECT"/>
    <property type="match status" value="1"/>
</dbReference>
<evidence type="ECO:0000313" key="12">
    <source>
        <dbReference type="Proteomes" id="UP000315295"/>
    </source>
</evidence>
<feature type="compositionally biased region" description="Polar residues" evidence="9">
    <location>
        <begin position="632"/>
        <end position="645"/>
    </location>
</feature>
<organism evidence="11 12">
    <name type="scientific">Malus baccata</name>
    <name type="common">Siberian crab apple</name>
    <name type="synonym">Pyrus baccata</name>
    <dbReference type="NCBI Taxonomy" id="106549"/>
    <lineage>
        <taxon>Eukaryota</taxon>
        <taxon>Viridiplantae</taxon>
        <taxon>Streptophyta</taxon>
        <taxon>Embryophyta</taxon>
        <taxon>Tracheophyta</taxon>
        <taxon>Spermatophyta</taxon>
        <taxon>Magnoliopsida</taxon>
        <taxon>eudicotyledons</taxon>
        <taxon>Gunneridae</taxon>
        <taxon>Pentapetalae</taxon>
        <taxon>rosids</taxon>
        <taxon>fabids</taxon>
        <taxon>Rosales</taxon>
        <taxon>Rosaceae</taxon>
        <taxon>Amygdaloideae</taxon>
        <taxon>Maleae</taxon>
        <taxon>Malus</taxon>
    </lineage>
</organism>
<dbReference type="SMART" id="SM00119">
    <property type="entry name" value="HECTc"/>
    <property type="match status" value="1"/>
</dbReference>
<evidence type="ECO:0000256" key="3">
    <source>
        <dbReference type="ARBA" id="ARBA00012485"/>
    </source>
</evidence>
<dbReference type="GO" id="GO:0061630">
    <property type="term" value="F:ubiquitin protein ligase activity"/>
    <property type="evidence" value="ECO:0007669"/>
    <property type="project" value="UniProtKB-EC"/>
</dbReference>
<dbReference type="Gene3D" id="3.30.2410.10">
    <property type="entry name" value="Hect, E3 ligase catalytic domain"/>
    <property type="match status" value="2"/>
</dbReference>
<evidence type="ECO:0000256" key="9">
    <source>
        <dbReference type="SAM" id="MobiDB-lite"/>
    </source>
</evidence>
<keyword evidence="4" id="KW-0808">Transferase</keyword>
<evidence type="ECO:0000259" key="10">
    <source>
        <dbReference type="PROSITE" id="PS50237"/>
    </source>
</evidence>
<dbReference type="PANTHER" id="PTHR45700">
    <property type="entry name" value="UBIQUITIN-PROTEIN LIGASE E3C"/>
    <property type="match status" value="1"/>
</dbReference>
<evidence type="ECO:0000256" key="7">
    <source>
        <dbReference type="ARBA" id="ARBA00061247"/>
    </source>
</evidence>
<dbReference type="FunFam" id="3.30.2160.10:FF:000002">
    <property type="entry name" value="Putative Ubiquitin-protein ligase E3C"/>
    <property type="match status" value="2"/>
</dbReference>
<dbReference type="SUPFAM" id="SSF56204">
    <property type="entry name" value="Hect, E3 ligase catalytic domain"/>
    <property type="match status" value="2"/>
</dbReference>
<dbReference type="GO" id="GO:0006511">
    <property type="term" value="P:ubiquitin-dependent protein catabolic process"/>
    <property type="evidence" value="ECO:0007669"/>
    <property type="project" value="TreeGrafter"/>
</dbReference>
<evidence type="ECO:0000256" key="8">
    <source>
        <dbReference type="PROSITE-ProRule" id="PRU00104"/>
    </source>
</evidence>
<dbReference type="Pfam" id="PF00632">
    <property type="entry name" value="HECT"/>
    <property type="match status" value="2"/>
</dbReference>
<dbReference type="PANTHER" id="PTHR45700:SF2">
    <property type="entry name" value="UBIQUITIN-PROTEIN LIGASE E3C"/>
    <property type="match status" value="1"/>
</dbReference>
<comment type="function">
    <text evidence="6">Probable E3 ubiquitin-protein ligase which mediates ubiquitination and subsequent proteasomal degradation of target proteins.</text>
</comment>
<comment type="pathway">
    <text evidence="2">Protein modification; protein ubiquitination.</text>
</comment>
<feature type="domain" description="HECT" evidence="10">
    <location>
        <begin position="864"/>
        <end position="1327"/>
    </location>
</feature>
<dbReference type="EC" id="2.3.2.26" evidence="3"/>
<dbReference type="Proteomes" id="UP000315295">
    <property type="component" value="Unassembled WGS sequence"/>
</dbReference>
<gene>
    <name evidence="11" type="ORF">C1H46_030367</name>
</gene>
<comment type="caution">
    <text evidence="11">The sequence shown here is derived from an EMBL/GenBank/DDBJ whole genome shotgun (WGS) entry which is preliminary data.</text>
</comment>
<keyword evidence="12" id="KW-1185">Reference proteome</keyword>
<comment type="catalytic activity">
    <reaction evidence="1">
        <text>S-ubiquitinyl-[E2 ubiquitin-conjugating enzyme]-L-cysteine + [acceptor protein]-L-lysine = [E2 ubiquitin-conjugating enzyme]-L-cysteine + N(6)-ubiquitinyl-[acceptor protein]-L-lysine.</text>
        <dbReference type="EC" id="2.3.2.26"/>
    </reaction>
</comment>
<proteinExistence type="inferred from homology"/>
<keyword evidence="5 8" id="KW-0833">Ubl conjugation pathway</keyword>
<evidence type="ECO:0000256" key="1">
    <source>
        <dbReference type="ARBA" id="ARBA00000885"/>
    </source>
</evidence>
<protein>
    <recommendedName>
        <fullName evidence="3">HECT-type E3 ubiquitin transferase</fullName>
        <ecNumber evidence="3">2.3.2.26</ecNumber>
    </recommendedName>
</protein>
<dbReference type="FunFam" id="3.30.2410.10:FF:000017">
    <property type="entry name" value="E3 ubiquitin-protein ligase UPL7"/>
    <property type="match status" value="1"/>
</dbReference>
<evidence type="ECO:0000256" key="2">
    <source>
        <dbReference type="ARBA" id="ARBA00004906"/>
    </source>
</evidence>
<dbReference type="InterPro" id="IPR044611">
    <property type="entry name" value="E3A/B/C-like"/>
</dbReference>
<feature type="active site" description="Glycyl thioester intermediate" evidence="8">
    <location>
        <position position="1295"/>
    </location>
</feature>
<reference evidence="11 12" key="1">
    <citation type="journal article" date="2019" name="G3 (Bethesda)">
        <title>Sequencing of a Wild Apple (Malus baccata) Genome Unravels the Differences Between Cultivated and Wild Apple Species Regarding Disease Resistance and Cold Tolerance.</title>
        <authorList>
            <person name="Chen X."/>
        </authorList>
    </citation>
    <scope>NUCLEOTIDE SEQUENCE [LARGE SCALE GENOMIC DNA]</scope>
    <source>
        <strain evidence="12">cv. Shandingzi</strain>
        <tissue evidence="11">Leaves</tissue>
    </source>
</reference>
<evidence type="ECO:0000256" key="6">
    <source>
        <dbReference type="ARBA" id="ARBA00057703"/>
    </source>
</evidence>
<dbReference type="CDD" id="cd00078">
    <property type="entry name" value="HECTc"/>
    <property type="match status" value="1"/>
</dbReference>
<dbReference type="InterPro" id="IPR035983">
    <property type="entry name" value="Hect_E3_ubiquitin_ligase"/>
</dbReference>
<dbReference type="Gene3D" id="3.90.1750.10">
    <property type="entry name" value="Hect, E3 ligase catalytic domains"/>
    <property type="match status" value="1"/>
</dbReference>
<dbReference type="InterPro" id="IPR000569">
    <property type="entry name" value="HECT_dom"/>
</dbReference>
<dbReference type="Gene3D" id="3.30.2160.10">
    <property type="entry name" value="Hect, E3 ligase catalytic domain"/>
    <property type="match status" value="2"/>
</dbReference>
<dbReference type="EMBL" id="VIEB01000654">
    <property type="protein sequence ID" value="TQD84045.1"/>
    <property type="molecule type" value="Genomic_DNA"/>
</dbReference>
<feature type="region of interest" description="Disordered" evidence="9">
    <location>
        <begin position="632"/>
        <end position="653"/>
    </location>
</feature>
<dbReference type="GO" id="GO:0000209">
    <property type="term" value="P:protein polyubiquitination"/>
    <property type="evidence" value="ECO:0007669"/>
    <property type="project" value="InterPro"/>
</dbReference>